<dbReference type="InterPro" id="IPR019775">
    <property type="entry name" value="WD40_repeat_CS"/>
</dbReference>
<dbReference type="EMBL" id="JAPQKN010000007">
    <property type="protein sequence ID" value="KAJ5152980.1"/>
    <property type="molecule type" value="Genomic_DNA"/>
</dbReference>
<name>A0A9W9HQV9_9EURO</name>
<dbReference type="InterPro" id="IPR027417">
    <property type="entry name" value="P-loop_NTPase"/>
</dbReference>
<evidence type="ECO:0000313" key="5">
    <source>
        <dbReference type="EMBL" id="KAJ5152980.1"/>
    </source>
</evidence>
<reference evidence="5" key="1">
    <citation type="submission" date="2022-11" db="EMBL/GenBank/DDBJ databases">
        <authorList>
            <person name="Petersen C."/>
        </authorList>
    </citation>
    <scope>NUCLEOTIDE SEQUENCE</scope>
    <source>
        <strain evidence="5">IBT 26290</strain>
    </source>
</reference>
<dbReference type="PROSITE" id="PS50082">
    <property type="entry name" value="WD_REPEATS_2"/>
    <property type="match status" value="10"/>
</dbReference>
<dbReference type="RefSeq" id="XP_056539288.1">
    <property type="nucleotide sequence ID" value="XM_056691582.1"/>
</dbReference>
<evidence type="ECO:0000313" key="6">
    <source>
        <dbReference type="Proteomes" id="UP001149163"/>
    </source>
</evidence>
<dbReference type="InterPro" id="IPR036322">
    <property type="entry name" value="WD40_repeat_dom_sf"/>
</dbReference>
<evidence type="ECO:0000256" key="3">
    <source>
        <dbReference type="PROSITE-ProRule" id="PRU00221"/>
    </source>
</evidence>
<keyword evidence="6" id="KW-1185">Reference proteome</keyword>
<feature type="repeat" description="WD" evidence="3">
    <location>
        <begin position="747"/>
        <end position="787"/>
    </location>
</feature>
<reference evidence="5" key="2">
    <citation type="journal article" date="2023" name="IMA Fungus">
        <title>Comparative genomic study of the Penicillium genus elucidates a diverse pangenome and 15 lateral gene transfer events.</title>
        <authorList>
            <person name="Petersen C."/>
            <person name="Sorensen T."/>
            <person name="Nielsen M.R."/>
            <person name="Sondergaard T.E."/>
            <person name="Sorensen J.L."/>
            <person name="Fitzpatrick D.A."/>
            <person name="Frisvad J.C."/>
            <person name="Nielsen K.L."/>
        </authorList>
    </citation>
    <scope>NUCLEOTIDE SEQUENCE</scope>
    <source>
        <strain evidence="5">IBT 26290</strain>
    </source>
</reference>
<feature type="repeat" description="WD" evidence="3">
    <location>
        <begin position="788"/>
        <end position="829"/>
    </location>
</feature>
<dbReference type="Pfam" id="PF24883">
    <property type="entry name" value="NPHP3_N"/>
    <property type="match status" value="1"/>
</dbReference>
<proteinExistence type="predicted"/>
<feature type="repeat" description="WD" evidence="3">
    <location>
        <begin position="954"/>
        <end position="985"/>
    </location>
</feature>
<keyword evidence="1 3" id="KW-0853">WD repeat</keyword>
<dbReference type="GeneID" id="81430758"/>
<accession>A0A9W9HQV9</accession>
<gene>
    <name evidence="5" type="ORF">N7482_009458</name>
</gene>
<comment type="caution">
    <text evidence="5">The sequence shown here is derived from an EMBL/GenBank/DDBJ whole genome shotgun (WGS) entry which is preliminary data.</text>
</comment>
<dbReference type="Pfam" id="PF00400">
    <property type="entry name" value="WD40"/>
    <property type="match status" value="10"/>
</dbReference>
<dbReference type="Proteomes" id="UP001149163">
    <property type="component" value="Unassembled WGS sequence"/>
</dbReference>
<dbReference type="AlphaFoldDB" id="A0A9W9HQV9"/>
<evidence type="ECO:0000256" key="2">
    <source>
        <dbReference type="ARBA" id="ARBA00022737"/>
    </source>
</evidence>
<feature type="repeat" description="WD" evidence="3">
    <location>
        <begin position="622"/>
        <end position="663"/>
    </location>
</feature>
<dbReference type="OrthoDB" id="674604at2759"/>
<dbReference type="Gene3D" id="3.40.50.300">
    <property type="entry name" value="P-loop containing nucleotide triphosphate hydrolases"/>
    <property type="match status" value="1"/>
</dbReference>
<dbReference type="CDD" id="cd00200">
    <property type="entry name" value="WD40"/>
    <property type="match status" value="2"/>
</dbReference>
<dbReference type="PROSITE" id="PS50294">
    <property type="entry name" value="WD_REPEATS_REGION"/>
    <property type="match status" value="8"/>
</dbReference>
<feature type="repeat" description="WD" evidence="3">
    <location>
        <begin position="829"/>
        <end position="854"/>
    </location>
</feature>
<feature type="repeat" description="WD" evidence="3">
    <location>
        <begin position="663"/>
        <end position="704"/>
    </location>
</feature>
<organism evidence="5 6">
    <name type="scientific">Penicillium canariense</name>
    <dbReference type="NCBI Taxonomy" id="189055"/>
    <lineage>
        <taxon>Eukaryota</taxon>
        <taxon>Fungi</taxon>
        <taxon>Dikarya</taxon>
        <taxon>Ascomycota</taxon>
        <taxon>Pezizomycotina</taxon>
        <taxon>Eurotiomycetes</taxon>
        <taxon>Eurotiomycetidae</taxon>
        <taxon>Eurotiales</taxon>
        <taxon>Aspergillaceae</taxon>
        <taxon>Penicillium</taxon>
    </lineage>
</organism>
<dbReference type="InterPro" id="IPR056884">
    <property type="entry name" value="NPHP3-like_N"/>
</dbReference>
<feature type="repeat" description="WD" evidence="3">
    <location>
        <begin position="912"/>
        <end position="953"/>
    </location>
</feature>
<dbReference type="PANTHER" id="PTHR19879:SF9">
    <property type="entry name" value="TRANSCRIPTION INITIATION FACTOR TFIID SUBUNIT 5"/>
    <property type="match status" value="1"/>
</dbReference>
<evidence type="ECO:0000259" key="4">
    <source>
        <dbReference type="Pfam" id="PF24883"/>
    </source>
</evidence>
<dbReference type="PRINTS" id="PR00320">
    <property type="entry name" value="GPROTEINBRPT"/>
</dbReference>
<sequence length="1142" mass="128659">MASTTYNGTNRGFQIGNNYAPVTGHWHQSYTTEDIDRFCLRNLRCPDSLVVKNRLKETKDKLLRHSFEWILQTPQYHSWRHGTDVCLLWIKGGAGKGKTMMSIGLVEELSRERDESAVVTYFFCQNADNELNTLESLIKGLILKLDTENARFNEDITSWRNLWDILLEMLDRCNSPKLIVRNGLDHPVKIKWLLTSRPLEAAERALLAGHDQMQVSLELNSRYVSEAVKTYVSHKLDELSCFHSYGKTLRRELETELTVKAEGTFLWVNLVCKRLESVRQDDALTTIQNLPPGLHPFYDRILKQLSERRPNDAQKCMRLIKAMMLAYRPLKVEEVPSVTGLTNEDNAIEALVDRCASVLRMQENNIEFVHQSVRDYLAGENGQSVLDTYERFGHREILMGCLSYLSERLKVNLLDLPRPHSTREDWNPPKDKKRCVQLSCLDYAATYWVNHLENIQRREVAQSGLIEKGAVGIFLHAKMLEWLEVFSLLDRLPWAIEALDALVNITEDDPLTWGLVQDATRFFMRHFNTMNQWPLQIYSSAVIFSPESSVVKRENLDKIPGYLRNVPLMEHTWVSLIQTLPAHKGNVNTVAFSPDGKQFASGSSDGTIKLWNTATGDLQKALERHSASVNSVAFSPDGKHIISGSDDRTIKLWNTATGDLQKILGHSESVNSVAFSPDGKRIASGSNDYTIKLWDTITGDLQRTLEGHSDVVLSVSFSPDGKQIASGSIDTTIRVWDATTAKLQKILESHSGGVGTVVFSADSKQIASGHDKTIKIWGTPSGDLQKILEGHSDWVKAVAFSRDGKQIVSGSSDRTIKLWDTTTAGLQKINGHSAGVDTIAFSPDGKQFASGSYDDIKLWNTATGDLQKTLEGHSGLINTVAFSPDGKQIASSYYDKTFRIWDTTTGDLQKTIIGHSGWVKTLVFSPDGKQIASGSFDRNIQIWDTTTGDLQKTLNGHSGFVDTIVFSPDGKQIASSFSDKTIRLWAIAKPLKMPNFLDRLRSRFKIRPWKEIQTSEPVYNMKFSADNRYLVTDIGPIMLNGIATEIQVGISDTLVKLFVGNQWIFYGDLAVYKDLLGQIDKTNLILKTISEQSKNLEEPRRDLTKRKESLEQCLIKEDLQKLFTTSWYRIANTGMVHVKMGI</sequence>
<dbReference type="InterPro" id="IPR020472">
    <property type="entry name" value="WD40_PAC1"/>
</dbReference>
<feature type="domain" description="Nephrocystin 3-like N-terminal" evidence="4">
    <location>
        <begin position="66"/>
        <end position="185"/>
    </location>
</feature>
<dbReference type="SMART" id="SM00320">
    <property type="entry name" value="WD40"/>
    <property type="match status" value="10"/>
</dbReference>
<evidence type="ECO:0000256" key="1">
    <source>
        <dbReference type="ARBA" id="ARBA00022574"/>
    </source>
</evidence>
<protein>
    <submittedName>
        <fullName evidence="5">G-protein beta WD- 40 repeats containing protein</fullName>
    </submittedName>
</protein>
<dbReference type="SUPFAM" id="SSF50978">
    <property type="entry name" value="WD40 repeat-like"/>
    <property type="match status" value="2"/>
</dbReference>
<feature type="repeat" description="WD" evidence="3">
    <location>
        <begin position="580"/>
        <end position="621"/>
    </location>
</feature>
<feature type="repeat" description="WD" evidence="3">
    <location>
        <begin position="870"/>
        <end position="911"/>
    </location>
</feature>
<feature type="repeat" description="WD" evidence="3">
    <location>
        <begin position="705"/>
        <end position="746"/>
    </location>
</feature>
<dbReference type="PANTHER" id="PTHR19879">
    <property type="entry name" value="TRANSCRIPTION INITIATION FACTOR TFIID"/>
    <property type="match status" value="1"/>
</dbReference>
<dbReference type="Gene3D" id="2.130.10.10">
    <property type="entry name" value="YVTN repeat-like/Quinoprotein amine dehydrogenase"/>
    <property type="match status" value="4"/>
</dbReference>
<dbReference type="PROSITE" id="PS00678">
    <property type="entry name" value="WD_REPEATS_1"/>
    <property type="match status" value="4"/>
</dbReference>
<keyword evidence="2" id="KW-0677">Repeat</keyword>
<dbReference type="InterPro" id="IPR015943">
    <property type="entry name" value="WD40/YVTN_repeat-like_dom_sf"/>
</dbReference>
<dbReference type="InterPro" id="IPR001680">
    <property type="entry name" value="WD40_rpt"/>
</dbReference>
<dbReference type="SUPFAM" id="SSF52540">
    <property type="entry name" value="P-loop containing nucleoside triphosphate hydrolases"/>
    <property type="match status" value="1"/>
</dbReference>